<feature type="compositionally biased region" description="Polar residues" evidence="2">
    <location>
        <begin position="160"/>
        <end position="170"/>
    </location>
</feature>
<organism evidence="3 4">
    <name type="scientific">Glutinoglossum americanum</name>
    <dbReference type="NCBI Taxonomy" id="1670608"/>
    <lineage>
        <taxon>Eukaryota</taxon>
        <taxon>Fungi</taxon>
        <taxon>Dikarya</taxon>
        <taxon>Ascomycota</taxon>
        <taxon>Pezizomycotina</taxon>
        <taxon>Geoglossomycetes</taxon>
        <taxon>Geoglossales</taxon>
        <taxon>Geoglossaceae</taxon>
        <taxon>Glutinoglossum</taxon>
    </lineage>
</organism>
<keyword evidence="4" id="KW-1185">Reference proteome</keyword>
<sequence>MVPTRNSDTRGKDPGTHEKDSGIRNRDFVTRGNDPRIHGRRGIPQIRIQPAIPYKLSFRHGSNKNFKMKDIDQEKLRAQLIEEAKQRKTLSQAVTVYSPALGQYKALHHEAIILSSEKMSPAKDGSIAHLGSVNILPGQQRVSSFSGIIEEAGEIEPSPLTGTTNASTLHATHPSPIDSSTIQLDQLDKTISNHIKEIHNHIGRAKDSLVLHVKAKNAASACLVKTRCDSIEALGNGHNEETSKKLEMLSGEVKLIRNETADMAAGLESVTDFAGKIHDITAAGLESLEQKVATMDKKLDTMGRAVSTMDRRLITAKDDFNELNFKVGEIKESSMALRADHKSLLEKYNILMEQSEAGAERREELSDGLKSVQREFRILQDNQTALINKMKEFLESIAPLQADNERLRLENQKLRESNGNTVPETDFSNTLHSLVQRLDARESRINQIFNMLSGTQQHTLLPTPPDSAINMQFSPTNAMTHAPASAAHPAQAPTLPATQASMFNQHPTAASTWYHHANAIFQG</sequence>
<dbReference type="AlphaFoldDB" id="A0A9P8I228"/>
<dbReference type="Proteomes" id="UP000698800">
    <property type="component" value="Unassembled WGS sequence"/>
</dbReference>
<accession>A0A9P8I228</accession>
<evidence type="ECO:0000313" key="4">
    <source>
        <dbReference type="Proteomes" id="UP000698800"/>
    </source>
</evidence>
<reference evidence="3" key="1">
    <citation type="submission" date="2021-03" db="EMBL/GenBank/DDBJ databases">
        <title>Comparative genomics and phylogenomic investigation of the class Geoglossomycetes provide insights into ecological specialization and systematics.</title>
        <authorList>
            <person name="Melie T."/>
            <person name="Pirro S."/>
            <person name="Miller A.N."/>
            <person name="Quandt A."/>
        </authorList>
    </citation>
    <scope>NUCLEOTIDE SEQUENCE</scope>
    <source>
        <strain evidence="3">GBOQ0MN5Z8</strain>
    </source>
</reference>
<comment type="caution">
    <text evidence="3">The sequence shown here is derived from an EMBL/GenBank/DDBJ whole genome shotgun (WGS) entry which is preliminary data.</text>
</comment>
<evidence type="ECO:0000313" key="3">
    <source>
        <dbReference type="EMBL" id="KAH0536996.1"/>
    </source>
</evidence>
<feature type="compositionally biased region" description="Basic and acidic residues" evidence="2">
    <location>
        <begin position="7"/>
        <end position="37"/>
    </location>
</feature>
<feature type="region of interest" description="Disordered" evidence="2">
    <location>
        <begin position="1"/>
        <end position="42"/>
    </location>
</feature>
<protein>
    <submittedName>
        <fullName evidence="3">Uncharacterized protein</fullName>
    </submittedName>
</protein>
<evidence type="ECO:0000256" key="2">
    <source>
        <dbReference type="SAM" id="MobiDB-lite"/>
    </source>
</evidence>
<name>A0A9P8I228_9PEZI</name>
<dbReference type="OrthoDB" id="10265470at2759"/>
<feature type="coiled-coil region" evidence="1">
    <location>
        <begin position="362"/>
        <end position="417"/>
    </location>
</feature>
<gene>
    <name evidence="3" type="ORF">FGG08_006168</name>
</gene>
<keyword evidence="1" id="KW-0175">Coiled coil</keyword>
<feature type="region of interest" description="Disordered" evidence="2">
    <location>
        <begin position="156"/>
        <end position="179"/>
    </location>
</feature>
<dbReference type="EMBL" id="JAGHQL010000168">
    <property type="protein sequence ID" value="KAH0536996.1"/>
    <property type="molecule type" value="Genomic_DNA"/>
</dbReference>
<proteinExistence type="predicted"/>
<evidence type="ECO:0000256" key="1">
    <source>
        <dbReference type="SAM" id="Coils"/>
    </source>
</evidence>